<feature type="region of interest" description="Disordered" evidence="1">
    <location>
        <begin position="277"/>
        <end position="297"/>
    </location>
</feature>
<dbReference type="Gene3D" id="3.40.830.10">
    <property type="entry name" value="LigB-like"/>
    <property type="match status" value="1"/>
</dbReference>
<gene>
    <name evidence="3" type="ORF">RM445_20465</name>
</gene>
<name>A0ABU2NDG5_9PSEU</name>
<evidence type="ECO:0000313" key="3">
    <source>
        <dbReference type="EMBL" id="MDT0351904.1"/>
    </source>
</evidence>
<dbReference type="SUPFAM" id="SSF53213">
    <property type="entry name" value="LigB-like"/>
    <property type="match status" value="1"/>
</dbReference>
<dbReference type="Pfam" id="PF02900">
    <property type="entry name" value="LigB"/>
    <property type="match status" value="1"/>
</dbReference>
<comment type="caution">
    <text evidence="3">The sequence shown here is derived from an EMBL/GenBank/DDBJ whole genome shotgun (WGS) entry which is preliminary data.</text>
</comment>
<sequence length="297" mass="32838">MAEVVLAYCSSHAPMMSSAREAAPKEQREHFIGALDAIRQQARDLDVQACVFLSNEHFTNFFLENFPQICVGVGERNWGPTEEWLPIDKVWIPGHEGLANHIMRETLDNGFDPAFSHLLELDHGIMTVYYELDQDMKLPLVPIVMNCAVPPLMPVWRWYEFGKQLGAAIRSFEGLERVAVVGCGGLSHWIGNPRVGDINEEFDRWFCERLERGEIDQVLDMKDDEIELAGNGNHEMRTWVAVAGVMGGAPADVLAYEAIAPWITGMAVAQWDTGRGTARSVGNASGAAPTSPVTAGD</sequence>
<organism evidence="3 4">
    <name type="scientific">Pseudonocardia charpentierae</name>
    <dbReference type="NCBI Taxonomy" id="3075545"/>
    <lineage>
        <taxon>Bacteria</taxon>
        <taxon>Bacillati</taxon>
        <taxon>Actinomycetota</taxon>
        <taxon>Actinomycetes</taxon>
        <taxon>Pseudonocardiales</taxon>
        <taxon>Pseudonocardiaceae</taxon>
        <taxon>Pseudonocardia</taxon>
    </lineage>
</organism>
<dbReference type="Proteomes" id="UP001183202">
    <property type="component" value="Unassembled WGS sequence"/>
</dbReference>
<accession>A0ABU2NDG5</accession>
<feature type="domain" description="Extradiol ring-cleavage dioxygenase class III enzyme subunit B" evidence="2">
    <location>
        <begin position="7"/>
        <end position="264"/>
    </location>
</feature>
<dbReference type="EMBL" id="JAVREJ010000015">
    <property type="protein sequence ID" value="MDT0351904.1"/>
    <property type="molecule type" value="Genomic_DNA"/>
</dbReference>
<evidence type="ECO:0000256" key="1">
    <source>
        <dbReference type="SAM" id="MobiDB-lite"/>
    </source>
</evidence>
<keyword evidence="4" id="KW-1185">Reference proteome</keyword>
<evidence type="ECO:0000259" key="2">
    <source>
        <dbReference type="Pfam" id="PF02900"/>
    </source>
</evidence>
<protein>
    <recommendedName>
        <fullName evidence="2">Extradiol ring-cleavage dioxygenase class III enzyme subunit B domain-containing protein</fullName>
    </recommendedName>
</protein>
<dbReference type="RefSeq" id="WP_311558398.1">
    <property type="nucleotide sequence ID" value="NZ_JAVREJ010000015.1"/>
</dbReference>
<dbReference type="CDD" id="cd07359">
    <property type="entry name" value="PCA_45_Doxase_B_like"/>
    <property type="match status" value="1"/>
</dbReference>
<evidence type="ECO:0000313" key="4">
    <source>
        <dbReference type="Proteomes" id="UP001183202"/>
    </source>
</evidence>
<reference evidence="4" key="1">
    <citation type="submission" date="2023-07" db="EMBL/GenBank/DDBJ databases">
        <title>30 novel species of actinomycetes from the DSMZ collection.</title>
        <authorList>
            <person name="Nouioui I."/>
        </authorList>
    </citation>
    <scope>NUCLEOTIDE SEQUENCE [LARGE SCALE GENOMIC DNA]</scope>
    <source>
        <strain evidence="4">DSM 45834</strain>
    </source>
</reference>
<dbReference type="InterPro" id="IPR004183">
    <property type="entry name" value="Xdiol_dOase_suB"/>
</dbReference>
<proteinExistence type="predicted"/>